<gene>
    <name evidence="1" type="ORF">GWI33_023022</name>
</gene>
<keyword evidence="2" id="KW-1185">Reference proteome</keyword>
<comment type="caution">
    <text evidence="1">The sequence shown here is derived from an EMBL/GenBank/DDBJ whole genome shotgun (WGS) entry which is preliminary data.</text>
</comment>
<dbReference type="Proteomes" id="UP000625711">
    <property type="component" value="Unassembled WGS sequence"/>
</dbReference>
<evidence type="ECO:0000313" key="1">
    <source>
        <dbReference type="EMBL" id="KAF7283776.1"/>
    </source>
</evidence>
<dbReference type="AlphaFoldDB" id="A0A834IPZ8"/>
<dbReference type="EMBL" id="JAACXV010000088">
    <property type="protein sequence ID" value="KAF7283776.1"/>
    <property type="molecule type" value="Genomic_DNA"/>
</dbReference>
<protein>
    <submittedName>
        <fullName evidence="1">Uncharacterized protein</fullName>
    </submittedName>
</protein>
<reference evidence="1" key="1">
    <citation type="submission" date="2020-08" db="EMBL/GenBank/DDBJ databases">
        <title>Genome sequencing and assembly of the red palm weevil Rhynchophorus ferrugineus.</title>
        <authorList>
            <person name="Dias G.B."/>
            <person name="Bergman C.M."/>
            <person name="Manee M."/>
        </authorList>
    </citation>
    <scope>NUCLEOTIDE SEQUENCE</scope>
    <source>
        <strain evidence="1">AA-2017</strain>
        <tissue evidence="1">Whole larva</tissue>
    </source>
</reference>
<accession>A0A834IPZ8</accession>
<proteinExistence type="predicted"/>
<name>A0A834IPZ8_RHYFE</name>
<evidence type="ECO:0000313" key="2">
    <source>
        <dbReference type="Proteomes" id="UP000625711"/>
    </source>
</evidence>
<sequence>MPLEPRDDTEPVWFLDLTGKLVFVCTMLASPCGTRERKISDWTDDARVRVTGRRRWKPKKLCGKGLKVTRLLKTRIPIYCWLKVGVLARLPRLYPAVPNAVR</sequence>
<organism evidence="1 2">
    <name type="scientific">Rhynchophorus ferrugineus</name>
    <name type="common">Red palm weevil</name>
    <name type="synonym">Curculio ferrugineus</name>
    <dbReference type="NCBI Taxonomy" id="354439"/>
    <lineage>
        <taxon>Eukaryota</taxon>
        <taxon>Metazoa</taxon>
        <taxon>Ecdysozoa</taxon>
        <taxon>Arthropoda</taxon>
        <taxon>Hexapoda</taxon>
        <taxon>Insecta</taxon>
        <taxon>Pterygota</taxon>
        <taxon>Neoptera</taxon>
        <taxon>Endopterygota</taxon>
        <taxon>Coleoptera</taxon>
        <taxon>Polyphaga</taxon>
        <taxon>Cucujiformia</taxon>
        <taxon>Curculionidae</taxon>
        <taxon>Dryophthorinae</taxon>
        <taxon>Rhynchophorus</taxon>
    </lineage>
</organism>